<feature type="transmembrane region" description="Helical" evidence="8">
    <location>
        <begin position="146"/>
        <end position="169"/>
    </location>
</feature>
<dbReference type="InterPro" id="IPR035906">
    <property type="entry name" value="MetI-like_sf"/>
</dbReference>
<dbReference type="GO" id="GO:0005315">
    <property type="term" value="F:phosphate transmembrane transporter activity"/>
    <property type="evidence" value="ECO:0007669"/>
    <property type="project" value="InterPro"/>
</dbReference>
<feature type="domain" description="ABC transmembrane type-1" evidence="9">
    <location>
        <begin position="75"/>
        <end position="280"/>
    </location>
</feature>
<feature type="transmembrane region" description="Helical" evidence="8">
    <location>
        <begin position="71"/>
        <end position="100"/>
    </location>
</feature>
<dbReference type="CDD" id="cd06261">
    <property type="entry name" value="TM_PBP2"/>
    <property type="match status" value="1"/>
</dbReference>
<dbReference type="RefSeq" id="WP_027448074.1">
    <property type="nucleotide sequence ID" value="NZ_AVPF01000041.1"/>
</dbReference>
<reference evidence="10 11" key="1">
    <citation type="submission" date="2013-08" db="EMBL/GenBank/DDBJ databases">
        <authorList>
            <person name="Huang J."/>
            <person name="Wang G."/>
        </authorList>
    </citation>
    <scope>NUCLEOTIDE SEQUENCE [LARGE SCALE GENOMIC DNA]</scope>
    <source>
        <strain evidence="10 11">BH030004</strain>
    </source>
</reference>
<dbReference type="STRING" id="1385511.GCA_000425225_00626"/>
<evidence type="ECO:0000256" key="6">
    <source>
        <dbReference type="ARBA" id="ARBA00022989"/>
    </source>
</evidence>
<keyword evidence="11" id="KW-1185">Reference proteome</keyword>
<protein>
    <recommendedName>
        <fullName evidence="8">Phosphate transport system permease protein PstA</fullName>
    </recommendedName>
</protein>
<dbReference type="GO" id="GO:0035435">
    <property type="term" value="P:phosphate ion transmembrane transport"/>
    <property type="evidence" value="ECO:0007669"/>
    <property type="project" value="InterPro"/>
</dbReference>
<organism evidence="10 11">
    <name type="scientific">Pontibacillus marinus BH030004 = DSM 16465</name>
    <dbReference type="NCBI Taxonomy" id="1385511"/>
    <lineage>
        <taxon>Bacteria</taxon>
        <taxon>Bacillati</taxon>
        <taxon>Bacillota</taxon>
        <taxon>Bacilli</taxon>
        <taxon>Bacillales</taxon>
        <taxon>Bacillaceae</taxon>
        <taxon>Pontibacillus</taxon>
    </lineage>
</organism>
<dbReference type="AlphaFoldDB" id="A0A0A5FWZ2"/>
<keyword evidence="4 8" id="KW-1003">Cell membrane</keyword>
<dbReference type="GO" id="GO:0005886">
    <property type="term" value="C:plasma membrane"/>
    <property type="evidence" value="ECO:0007669"/>
    <property type="project" value="UniProtKB-SubCell"/>
</dbReference>
<evidence type="ECO:0000256" key="2">
    <source>
        <dbReference type="ARBA" id="ARBA00007069"/>
    </source>
</evidence>
<dbReference type="Pfam" id="PF00528">
    <property type="entry name" value="BPD_transp_1"/>
    <property type="match status" value="1"/>
</dbReference>
<name>A0A0A5FWZ2_9BACI</name>
<evidence type="ECO:0000256" key="7">
    <source>
        <dbReference type="ARBA" id="ARBA00023136"/>
    </source>
</evidence>
<dbReference type="PROSITE" id="PS50928">
    <property type="entry name" value="ABC_TM1"/>
    <property type="match status" value="1"/>
</dbReference>
<evidence type="ECO:0000256" key="5">
    <source>
        <dbReference type="ARBA" id="ARBA00022692"/>
    </source>
</evidence>
<sequence length="292" mass="31731">MLGMDETKVQGRIKNRQLLNKIFRTLFFFSTLIGLIVLVMLLARVLTQGLGWFDWEFITTMPAPFADKTGILAGLGGTIALMIVVAPVSIIVGVSTALYLEMYARQNKLTRFIQVNISNLAGVPSIVYGLLGLTFFVYMLQMGYTLIAGGLTLSLLILPVIIVASQEAIRAVPNDLLEASYGMGATKLQTIVRVILPAAIPGMITGSILALSRAIGETAPLIVVGAATTIYSVPDGLLSKYSAMPIQIYYWVSKPQAEWQFVAAAGIMVLLIVLLLMNATAVFIRNKFQKRL</sequence>
<dbReference type="eggNOG" id="COG0581">
    <property type="taxonomic scope" value="Bacteria"/>
</dbReference>
<evidence type="ECO:0000256" key="1">
    <source>
        <dbReference type="ARBA" id="ARBA00004651"/>
    </source>
</evidence>
<keyword evidence="3" id="KW-0813">Transport</keyword>
<keyword evidence="7 8" id="KW-0472">Membrane</keyword>
<evidence type="ECO:0000313" key="11">
    <source>
        <dbReference type="Proteomes" id="UP000030403"/>
    </source>
</evidence>
<feature type="transmembrane region" description="Helical" evidence="8">
    <location>
        <begin position="190"/>
        <end position="211"/>
    </location>
</feature>
<dbReference type="Gene3D" id="1.10.3720.10">
    <property type="entry name" value="MetI-like"/>
    <property type="match status" value="1"/>
</dbReference>
<proteinExistence type="inferred from homology"/>
<evidence type="ECO:0000256" key="8">
    <source>
        <dbReference type="RuleBase" id="RU363043"/>
    </source>
</evidence>
<gene>
    <name evidence="10" type="ORF">N783_14945</name>
</gene>
<comment type="subcellular location">
    <subcellularLocation>
        <location evidence="1 8">Cell membrane</location>
        <topology evidence="1 8">Multi-pass membrane protein</topology>
    </subcellularLocation>
</comment>
<dbReference type="OrthoDB" id="9807065at2"/>
<evidence type="ECO:0000313" key="10">
    <source>
        <dbReference type="EMBL" id="KGX85341.1"/>
    </source>
</evidence>
<evidence type="ECO:0000256" key="4">
    <source>
        <dbReference type="ARBA" id="ARBA00022475"/>
    </source>
</evidence>
<keyword evidence="5 8" id="KW-0812">Transmembrane</keyword>
<feature type="transmembrane region" description="Helical" evidence="8">
    <location>
        <begin position="21"/>
        <end position="43"/>
    </location>
</feature>
<feature type="transmembrane region" description="Helical" evidence="8">
    <location>
        <begin position="259"/>
        <end position="284"/>
    </location>
</feature>
<feature type="transmembrane region" description="Helical" evidence="8">
    <location>
        <begin position="120"/>
        <end position="140"/>
    </location>
</feature>
<dbReference type="InterPro" id="IPR000515">
    <property type="entry name" value="MetI-like"/>
</dbReference>
<accession>A0A0A5FWZ2</accession>
<dbReference type="EMBL" id="AVPF01000041">
    <property type="protein sequence ID" value="KGX85341.1"/>
    <property type="molecule type" value="Genomic_DNA"/>
</dbReference>
<evidence type="ECO:0000259" key="9">
    <source>
        <dbReference type="PROSITE" id="PS50928"/>
    </source>
</evidence>
<keyword evidence="6 8" id="KW-1133">Transmembrane helix</keyword>
<evidence type="ECO:0000256" key="3">
    <source>
        <dbReference type="ARBA" id="ARBA00022448"/>
    </source>
</evidence>
<comment type="caution">
    <text evidence="10">The sequence shown here is derived from an EMBL/GenBank/DDBJ whole genome shotgun (WGS) entry which is preliminary data.</text>
</comment>
<dbReference type="SUPFAM" id="SSF161098">
    <property type="entry name" value="MetI-like"/>
    <property type="match status" value="1"/>
</dbReference>
<dbReference type="InterPro" id="IPR005672">
    <property type="entry name" value="Phosphate_PstA"/>
</dbReference>
<dbReference type="Proteomes" id="UP000030403">
    <property type="component" value="Unassembled WGS sequence"/>
</dbReference>
<dbReference type="PANTHER" id="PTHR43470">
    <property type="entry name" value="PHOSPHATE TRANSPORT SYSTEM PERMEASE PROTEIN PSTA-RELATED"/>
    <property type="match status" value="1"/>
</dbReference>
<dbReference type="NCBIfam" id="TIGR00974">
    <property type="entry name" value="3a0107s02c"/>
    <property type="match status" value="1"/>
</dbReference>
<comment type="similarity">
    <text evidence="2 8">Belongs to the binding-protein-dependent transport system permease family. CysTW subfamily.</text>
</comment>
<dbReference type="PANTHER" id="PTHR43470:SF5">
    <property type="entry name" value="PHOSPHATE TRANSPORT SYSTEM PERMEASE PROTEIN PSTA"/>
    <property type="match status" value="1"/>
</dbReference>